<dbReference type="EMBL" id="CAUYUJ010019270">
    <property type="protein sequence ID" value="CAK0889832.1"/>
    <property type="molecule type" value="Genomic_DNA"/>
</dbReference>
<name>A0ABN9WSS9_9DINO</name>
<dbReference type="Proteomes" id="UP001189429">
    <property type="component" value="Unassembled WGS sequence"/>
</dbReference>
<proteinExistence type="predicted"/>
<evidence type="ECO:0000313" key="1">
    <source>
        <dbReference type="EMBL" id="CAK0889832.1"/>
    </source>
</evidence>
<keyword evidence="2" id="KW-1185">Reference proteome</keyword>
<protein>
    <submittedName>
        <fullName evidence="1">Uncharacterized protein</fullName>
    </submittedName>
</protein>
<gene>
    <name evidence="1" type="ORF">PCOR1329_LOCUS70254</name>
</gene>
<organism evidence="1 2">
    <name type="scientific">Prorocentrum cordatum</name>
    <dbReference type="NCBI Taxonomy" id="2364126"/>
    <lineage>
        <taxon>Eukaryota</taxon>
        <taxon>Sar</taxon>
        <taxon>Alveolata</taxon>
        <taxon>Dinophyceae</taxon>
        <taxon>Prorocentrales</taxon>
        <taxon>Prorocentraceae</taxon>
        <taxon>Prorocentrum</taxon>
    </lineage>
</organism>
<reference evidence="1" key="1">
    <citation type="submission" date="2023-10" db="EMBL/GenBank/DDBJ databases">
        <authorList>
            <person name="Chen Y."/>
            <person name="Shah S."/>
            <person name="Dougan E. K."/>
            <person name="Thang M."/>
            <person name="Chan C."/>
        </authorList>
    </citation>
    <scope>NUCLEOTIDE SEQUENCE [LARGE SCALE GENOMIC DNA]</scope>
</reference>
<accession>A0ABN9WSS9</accession>
<evidence type="ECO:0000313" key="2">
    <source>
        <dbReference type="Proteomes" id="UP001189429"/>
    </source>
</evidence>
<comment type="caution">
    <text evidence="1">The sequence shown here is derived from an EMBL/GenBank/DDBJ whole genome shotgun (WGS) entry which is preliminary data.</text>
</comment>
<feature type="non-terminal residue" evidence="1">
    <location>
        <position position="513"/>
    </location>
</feature>
<sequence>MLDKNVEALKNMNAQTAKCAKWRARVLDPKVIDYTCVLVSNAPAQHMLGAAPFSFKNRTAAVEAFRKFAADSARELRTPSFDARAKSDFVGGPLKSAVLLCSPSTLTRVAPASAEALAHPAKGLQIAVDIEGIVELLKVANNVNLLTVAGAEFADAGGGKIAVAAWPKAREYFANVRPGSGVAVHGCSAALENGEVKINIWPGAHISTVGDQAQSLTSLDAAGLSAEVLAAQWAPSSGGGLTNVMEAAARSTRAAASADAIAHPQPIAFQINRCLLDAPLQRGTMCARDGRLFLRNCRLRDAAGGVGVDVVTDTAPTLYDCSTPGEATAQLDAQSLTGAKYRFNIRGVLRQENGVAKRCIMEVAIAPLDTVVSTSALRMCCGLSAVSGDVALPAPVSRIVEDPLQGLAVCRDGANDVGANPARLLVRGQGETKMESLDDAKALADQVFKVSWTETLRLLTDPTEGANGKINLVEHCIASAADGPCRTATIEHVVKLSKDEVLALQTSTAAEWK</sequence>